<accession>A0A109DFQ5</accession>
<dbReference type="GO" id="GO:0031388">
    <property type="term" value="P:organic acid phosphorylation"/>
    <property type="evidence" value="ECO:0007669"/>
    <property type="project" value="UniProtKB-UniRule"/>
</dbReference>
<proteinExistence type="inferred from homology"/>
<dbReference type="Gene3D" id="3.40.50.10350">
    <property type="entry name" value="Glycerate kinase, domain 1"/>
    <property type="match status" value="1"/>
</dbReference>
<dbReference type="SUPFAM" id="SSF110738">
    <property type="entry name" value="Glycerate kinase I"/>
    <property type="match status" value="1"/>
</dbReference>
<evidence type="ECO:0000313" key="5">
    <source>
        <dbReference type="EMBL" id="KWU04622.1"/>
    </source>
</evidence>
<dbReference type="InterPro" id="IPR036129">
    <property type="entry name" value="Glycerate_kinase_sf"/>
</dbReference>
<protein>
    <submittedName>
        <fullName evidence="5">Glycerate kinase</fullName>
    </submittedName>
</protein>
<reference evidence="5 6" key="1">
    <citation type="journal article" date="2016" name="Microbiology (Mosc.)">
        <title>Comparison of Lactobacillus crispatus isolates from Lactobacillus-dominated vaginal microbiomes with isolates from microbiomes containing bacterial vaginosis-associated bacteria.</title>
        <authorList>
            <person name="Abdelmaksoud A.A."/>
            <person name="Koparde V.N."/>
            <person name="Sheth N.U."/>
            <person name="Serrano M.G."/>
            <person name="Glascock A.L."/>
            <person name="Fettweis J.M."/>
            <person name="Strauss Iii J.F."/>
            <person name="Buck G.A."/>
            <person name="Jefferson K.K."/>
        </authorList>
    </citation>
    <scope>NUCLEOTIDE SEQUENCE [LARGE SCALE GENOMIC DNA]</scope>
    <source>
        <strain evidence="5 6">VMC3</strain>
    </source>
</reference>
<evidence type="ECO:0000256" key="1">
    <source>
        <dbReference type="ARBA" id="ARBA00006284"/>
    </source>
</evidence>
<evidence type="ECO:0000256" key="4">
    <source>
        <dbReference type="PIRNR" id="PIRNR006078"/>
    </source>
</evidence>
<dbReference type="Gene3D" id="3.90.1510.10">
    <property type="entry name" value="Glycerate kinase, domain 2"/>
    <property type="match status" value="1"/>
</dbReference>
<comment type="similarity">
    <text evidence="1 4">Belongs to the glycerate kinase type-1 family.</text>
</comment>
<dbReference type="Pfam" id="PF02595">
    <property type="entry name" value="Gly_kinase"/>
    <property type="match status" value="1"/>
</dbReference>
<sequence length="381" mass="40163">MKFVLAPDSFKESMTAKEVCIAMKNGIQKVIPNAQIIAVPMADGGEGTTDSLVDATNGRKYQINVTGPLNQKVSAYYGISGDGQTAIIEMAQASGLSYVAKSKRTPETILKTTTYGTGELINAALKHNVKKIIIGLGGSSTNDGGAGMAQALGVKFFDQNHHEITQKLSGGALDQIANIDLSSINPRIKDTQFLLASDVTNPLTGPNGASSVFGPQKGADDTTVKTLDQNLSHYAQVIEQTIDKNVAQISGSGAAGGLGAGLIAFTNASIHPGVQLIAQETKLEAKIKDADYVFTGEGGTDFQTKFGKTPFGVAKIAKKYHIPVISLAGYLDQGIDQLYDEGFTAIFGILAKAEDIEQALKDGPINVTRTTENIVRLIAQK</sequence>
<comment type="caution">
    <text evidence="5">The sequence shown here is derived from an EMBL/GenBank/DDBJ whole genome shotgun (WGS) entry which is preliminary data.</text>
</comment>
<keyword evidence="3 4" id="KW-0418">Kinase</keyword>
<keyword evidence="2 4" id="KW-0808">Transferase</keyword>
<dbReference type="Proteomes" id="UP000067598">
    <property type="component" value="Unassembled WGS sequence"/>
</dbReference>
<evidence type="ECO:0000313" key="6">
    <source>
        <dbReference type="Proteomes" id="UP000067598"/>
    </source>
</evidence>
<dbReference type="PATRIC" id="fig|47770.28.peg.1948"/>
<dbReference type="EMBL" id="LJGP01000007">
    <property type="protein sequence ID" value="KWU04622.1"/>
    <property type="molecule type" value="Genomic_DNA"/>
</dbReference>
<dbReference type="InterPro" id="IPR004381">
    <property type="entry name" value="Glycerate_kinase"/>
</dbReference>
<dbReference type="PIRSF" id="PIRSF006078">
    <property type="entry name" value="GlxK"/>
    <property type="match status" value="1"/>
</dbReference>
<gene>
    <name evidence="5" type="ORF">AEL95_01920</name>
</gene>
<evidence type="ECO:0000256" key="3">
    <source>
        <dbReference type="ARBA" id="ARBA00022777"/>
    </source>
</evidence>
<dbReference type="InterPro" id="IPR018197">
    <property type="entry name" value="Glycerate_kinase_RE-like"/>
</dbReference>
<dbReference type="InterPro" id="IPR018193">
    <property type="entry name" value="Glyc_kinase_flavodox-like_fold"/>
</dbReference>
<dbReference type="RefSeq" id="WP_060461748.1">
    <property type="nucleotide sequence ID" value="NZ_AP025162.1"/>
</dbReference>
<dbReference type="PANTHER" id="PTHR21599:SF0">
    <property type="entry name" value="GLYCERATE KINASE"/>
    <property type="match status" value="1"/>
</dbReference>
<dbReference type="AlphaFoldDB" id="A0A109DFQ5"/>
<name>A0A109DFQ5_9LACO</name>
<evidence type="ECO:0000256" key="2">
    <source>
        <dbReference type="ARBA" id="ARBA00022679"/>
    </source>
</evidence>
<organism evidence="5 6">
    <name type="scientific">Lactobacillus crispatus</name>
    <dbReference type="NCBI Taxonomy" id="47770"/>
    <lineage>
        <taxon>Bacteria</taxon>
        <taxon>Bacillati</taxon>
        <taxon>Bacillota</taxon>
        <taxon>Bacilli</taxon>
        <taxon>Lactobacillales</taxon>
        <taxon>Lactobacillaceae</taxon>
        <taxon>Lactobacillus</taxon>
    </lineage>
</organism>
<dbReference type="PANTHER" id="PTHR21599">
    <property type="entry name" value="GLYCERATE KINASE"/>
    <property type="match status" value="1"/>
</dbReference>
<dbReference type="NCBIfam" id="TIGR00045">
    <property type="entry name" value="glycerate kinase"/>
    <property type="match status" value="1"/>
</dbReference>
<dbReference type="GO" id="GO:0008887">
    <property type="term" value="F:glycerate kinase activity"/>
    <property type="evidence" value="ECO:0007669"/>
    <property type="project" value="UniProtKB-UniRule"/>
</dbReference>